<dbReference type="PANTHER" id="PTHR11505">
    <property type="entry name" value="L1 TRANSPOSABLE ELEMENT-RELATED"/>
    <property type="match status" value="1"/>
</dbReference>
<protein>
    <recommendedName>
        <fullName evidence="5">L1 transposable element RRM domain-containing protein</fullName>
    </recommendedName>
</protein>
<evidence type="ECO:0008006" key="5">
    <source>
        <dbReference type="Google" id="ProtNLM"/>
    </source>
</evidence>
<dbReference type="OMA" id="MHRNNIR"/>
<dbReference type="Proteomes" id="UP000261420">
    <property type="component" value="Unplaced"/>
</dbReference>
<evidence type="ECO:0000256" key="1">
    <source>
        <dbReference type="SAM" id="Coils"/>
    </source>
</evidence>
<reference evidence="3" key="1">
    <citation type="submission" date="2025-08" db="UniProtKB">
        <authorList>
            <consortium name="Ensembl"/>
        </authorList>
    </citation>
    <scope>IDENTIFICATION</scope>
</reference>
<organism evidence="3 4">
    <name type="scientific">Seriola dumerili</name>
    <name type="common">Greater amberjack</name>
    <name type="synonym">Caranx dumerili</name>
    <dbReference type="NCBI Taxonomy" id="41447"/>
    <lineage>
        <taxon>Eukaryota</taxon>
        <taxon>Metazoa</taxon>
        <taxon>Chordata</taxon>
        <taxon>Craniata</taxon>
        <taxon>Vertebrata</taxon>
        <taxon>Euteleostomi</taxon>
        <taxon>Actinopterygii</taxon>
        <taxon>Neopterygii</taxon>
        <taxon>Teleostei</taxon>
        <taxon>Neoteleostei</taxon>
        <taxon>Acanthomorphata</taxon>
        <taxon>Carangaria</taxon>
        <taxon>Carangiformes</taxon>
        <taxon>Carangidae</taxon>
        <taxon>Seriola</taxon>
    </lineage>
</organism>
<dbReference type="GeneTree" id="ENSGT00940000160789"/>
<name>A0A3B4TLT6_SERDU</name>
<evidence type="ECO:0000313" key="3">
    <source>
        <dbReference type="Ensembl" id="ENSSDUP00000006988.1"/>
    </source>
</evidence>
<feature type="coiled-coil region" evidence="1">
    <location>
        <begin position="90"/>
        <end position="117"/>
    </location>
</feature>
<dbReference type="AlphaFoldDB" id="A0A3B4TLT6"/>
<dbReference type="InterPro" id="IPR004244">
    <property type="entry name" value="Transposase_22"/>
</dbReference>
<dbReference type="Ensembl" id="ENSSDUT00000007120.1">
    <property type="protein sequence ID" value="ENSSDUP00000006988.1"/>
    <property type="gene ID" value="ENSSDUG00000005141.1"/>
</dbReference>
<accession>A0A3B4TLT6</accession>
<reference evidence="3" key="2">
    <citation type="submission" date="2025-09" db="UniProtKB">
        <authorList>
            <consortium name="Ensembl"/>
        </authorList>
    </citation>
    <scope>IDENTIFICATION</scope>
</reference>
<evidence type="ECO:0000313" key="4">
    <source>
        <dbReference type="Proteomes" id="UP000261420"/>
    </source>
</evidence>
<keyword evidence="4" id="KW-1185">Reference proteome</keyword>
<sequence length="325" mass="37443">MGDYPCALGRENKEGDEKSSEPADANKPANPDEAGPSKTTDTAGNSLEEMLRAIAQSNREIRGDILQMSMDVKEFKGQSKEAFTRLETSVGSLSAQLTKLEKRVVDAEERITTTEETTATHGKAIGFLLQREAELFERCEDLQNRHRRQNLRLYQVPEGSEGRDMSAFIKKLLPTVLTNLPLTEADIRIDRAHRALMPKPKENDPPRSIVIKFADYTVKEQILQQAWRQRTVKMGEKQIYFDNDYSPELQRKRAQVRYVVKQLKEKNVKAKCMYPARLRMMVESEEKTFQTVMDAAPVLKDFNIQVRVDERDKVEFPPLNNRYRF</sequence>
<evidence type="ECO:0000256" key="2">
    <source>
        <dbReference type="SAM" id="MobiDB-lite"/>
    </source>
</evidence>
<dbReference type="Gene3D" id="3.30.70.1820">
    <property type="entry name" value="L1 transposable element, RRM domain"/>
    <property type="match status" value="1"/>
</dbReference>
<proteinExistence type="predicted"/>
<feature type="region of interest" description="Disordered" evidence="2">
    <location>
        <begin position="1"/>
        <end position="43"/>
    </location>
</feature>
<keyword evidence="1" id="KW-0175">Coiled coil</keyword>
<feature type="compositionally biased region" description="Basic and acidic residues" evidence="2">
    <location>
        <begin position="10"/>
        <end position="21"/>
    </location>
</feature>